<dbReference type="Proteomes" id="UP000295649">
    <property type="component" value="Unassembled WGS sequence"/>
</dbReference>
<accession>A0ABY2CKZ3</accession>
<keyword evidence="3" id="KW-1185">Reference proteome</keyword>
<sequence>MDIACYRGMPKFVGAFIEALYQNPTQLFVAMAGIAVVVGLWWYKVNNKAE</sequence>
<keyword evidence="1" id="KW-0472">Membrane</keyword>
<name>A0ABY2CKZ3_METMH</name>
<proteinExistence type="predicted"/>
<dbReference type="RefSeq" id="WP_157200641.1">
    <property type="nucleotide sequence ID" value="NZ_LUUF01000069.1"/>
</dbReference>
<organism evidence="2 3">
    <name type="scientific">Methylomonas methanica</name>
    <dbReference type="NCBI Taxonomy" id="421"/>
    <lineage>
        <taxon>Bacteria</taxon>
        <taxon>Pseudomonadati</taxon>
        <taxon>Pseudomonadota</taxon>
        <taxon>Gammaproteobacteria</taxon>
        <taxon>Methylococcales</taxon>
        <taxon>Methylococcaceae</taxon>
        <taxon>Methylomonas</taxon>
    </lineage>
</organism>
<protein>
    <submittedName>
        <fullName evidence="2">Uncharacterized protein</fullName>
    </submittedName>
</protein>
<feature type="transmembrane region" description="Helical" evidence="1">
    <location>
        <begin position="25"/>
        <end position="43"/>
    </location>
</feature>
<evidence type="ECO:0000313" key="2">
    <source>
        <dbReference type="EMBL" id="TCV78127.1"/>
    </source>
</evidence>
<reference evidence="2 3" key="1">
    <citation type="submission" date="2019-03" db="EMBL/GenBank/DDBJ databases">
        <title>Systems level insights into methane cycling in arid and semi-arid ecosystems.</title>
        <authorList>
            <person name="Kalyuzhnaya M."/>
        </authorList>
    </citation>
    <scope>NUCLEOTIDE SEQUENCE [LARGE SCALE GENOMIC DNA]</scope>
    <source>
        <strain evidence="2 3">S-1</strain>
    </source>
</reference>
<keyword evidence="1" id="KW-0812">Transmembrane</keyword>
<comment type="caution">
    <text evidence="2">The sequence shown here is derived from an EMBL/GenBank/DDBJ whole genome shotgun (WGS) entry which is preliminary data.</text>
</comment>
<gene>
    <name evidence="2" type="ORF">EDE11_12646</name>
</gene>
<evidence type="ECO:0000313" key="3">
    <source>
        <dbReference type="Proteomes" id="UP000295649"/>
    </source>
</evidence>
<evidence type="ECO:0000256" key="1">
    <source>
        <dbReference type="SAM" id="Phobius"/>
    </source>
</evidence>
<keyword evidence="1" id="KW-1133">Transmembrane helix</keyword>
<dbReference type="EMBL" id="SMCN01000026">
    <property type="protein sequence ID" value="TCV78127.1"/>
    <property type="molecule type" value="Genomic_DNA"/>
</dbReference>